<sequence>MPGSSRKRIIDLTAESDGEDVQVVGSHSRKHPRLADVPIGDSDYDDEELDESALDEVVDPSQDYNDRAFIQFMLYGTLNTKIVGVRYYSGYATIGEMVMLRREPHNPVCSFCLPTTFNRTLSLCKPHLRLLVRLVTMHVCCGMLVAILV</sequence>
<keyword evidence="1" id="KW-0479">Metal-binding</keyword>
<name>A0ABQ8GPR6_9PEZI</name>
<evidence type="ECO:0000256" key="2">
    <source>
        <dbReference type="ARBA" id="ARBA00022801"/>
    </source>
</evidence>
<accession>A0ABQ8GPR6</accession>
<evidence type="ECO:0000256" key="3">
    <source>
        <dbReference type="SAM" id="MobiDB-lite"/>
    </source>
</evidence>
<dbReference type="Gene3D" id="3.30.70.2330">
    <property type="match status" value="1"/>
</dbReference>
<proteinExistence type="predicted"/>
<organism evidence="5 6">
    <name type="scientific">Macrophomina phaseolina</name>
    <dbReference type="NCBI Taxonomy" id="35725"/>
    <lineage>
        <taxon>Eukaryota</taxon>
        <taxon>Fungi</taxon>
        <taxon>Dikarya</taxon>
        <taxon>Ascomycota</taxon>
        <taxon>Pezizomycotina</taxon>
        <taxon>Dothideomycetes</taxon>
        <taxon>Dothideomycetes incertae sedis</taxon>
        <taxon>Botryosphaeriales</taxon>
        <taxon>Botryosphaeriaceae</taxon>
        <taxon>Macrophomina</taxon>
    </lineage>
</organism>
<dbReference type="Pfam" id="PF08797">
    <property type="entry name" value="HIRAN"/>
    <property type="match status" value="1"/>
</dbReference>
<feature type="domain" description="HIRAN" evidence="4">
    <location>
        <begin position="75"/>
        <end position="108"/>
    </location>
</feature>
<comment type="caution">
    <text evidence="5">The sequence shown here is derived from an EMBL/GenBank/DDBJ whole genome shotgun (WGS) entry which is preliminary data.</text>
</comment>
<evidence type="ECO:0000313" key="5">
    <source>
        <dbReference type="EMBL" id="KAH7062177.1"/>
    </source>
</evidence>
<dbReference type="Proteomes" id="UP000774617">
    <property type="component" value="Unassembled WGS sequence"/>
</dbReference>
<protein>
    <recommendedName>
        <fullName evidence="4">HIRAN domain-containing protein</fullName>
    </recommendedName>
</protein>
<evidence type="ECO:0000259" key="4">
    <source>
        <dbReference type="Pfam" id="PF08797"/>
    </source>
</evidence>
<evidence type="ECO:0000313" key="6">
    <source>
        <dbReference type="Proteomes" id="UP000774617"/>
    </source>
</evidence>
<keyword evidence="2" id="KW-0378">Hydrolase</keyword>
<gene>
    <name evidence="5" type="ORF">B0J12DRAFT_644447</name>
</gene>
<evidence type="ECO:0000256" key="1">
    <source>
        <dbReference type="ARBA" id="ARBA00022723"/>
    </source>
</evidence>
<reference evidence="5 6" key="1">
    <citation type="journal article" date="2021" name="Nat. Commun.">
        <title>Genetic determinants of endophytism in the Arabidopsis root mycobiome.</title>
        <authorList>
            <person name="Mesny F."/>
            <person name="Miyauchi S."/>
            <person name="Thiergart T."/>
            <person name="Pickel B."/>
            <person name="Atanasova L."/>
            <person name="Karlsson M."/>
            <person name="Huettel B."/>
            <person name="Barry K.W."/>
            <person name="Haridas S."/>
            <person name="Chen C."/>
            <person name="Bauer D."/>
            <person name="Andreopoulos W."/>
            <person name="Pangilinan J."/>
            <person name="LaButti K."/>
            <person name="Riley R."/>
            <person name="Lipzen A."/>
            <person name="Clum A."/>
            <person name="Drula E."/>
            <person name="Henrissat B."/>
            <person name="Kohler A."/>
            <person name="Grigoriev I.V."/>
            <person name="Martin F.M."/>
            <person name="Hacquard S."/>
        </authorList>
    </citation>
    <scope>NUCLEOTIDE SEQUENCE [LARGE SCALE GENOMIC DNA]</scope>
    <source>
        <strain evidence="5 6">MPI-SDFR-AT-0080</strain>
    </source>
</reference>
<feature type="region of interest" description="Disordered" evidence="3">
    <location>
        <begin position="17"/>
        <end position="42"/>
    </location>
</feature>
<dbReference type="EMBL" id="JAGTJR010000003">
    <property type="protein sequence ID" value="KAH7062177.1"/>
    <property type="molecule type" value="Genomic_DNA"/>
</dbReference>
<dbReference type="InterPro" id="IPR014905">
    <property type="entry name" value="HIRAN"/>
</dbReference>
<keyword evidence="6" id="KW-1185">Reference proteome</keyword>